<dbReference type="PANTHER" id="PTHR34569:SF2">
    <property type="entry name" value="EXPRESSED PROTEIN"/>
    <property type="match status" value="1"/>
</dbReference>
<accession>A0A822Y9Z4</accession>
<comment type="caution">
    <text evidence="2">The sequence shown here is derived from an EMBL/GenBank/DDBJ whole genome shotgun (WGS) entry which is preliminary data.</text>
</comment>
<reference evidence="2 3" key="1">
    <citation type="journal article" date="2020" name="Mol. Biol. Evol.">
        <title>Distinct Expression and Methylation Patterns for Genes with Different Fates following a Single Whole-Genome Duplication in Flowering Plants.</title>
        <authorList>
            <person name="Shi T."/>
            <person name="Rahmani R.S."/>
            <person name="Gugger P.F."/>
            <person name="Wang M."/>
            <person name="Li H."/>
            <person name="Zhang Y."/>
            <person name="Li Z."/>
            <person name="Wang Q."/>
            <person name="Van de Peer Y."/>
            <person name="Marchal K."/>
            <person name="Chen J."/>
        </authorList>
    </citation>
    <scope>NUCLEOTIDE SEQUENCE [LARGE SCALE GENOMIC DNA]</scope>
    <source>
        <tissue evidence="2">Leaf</tissue>
    </source>
</reference>
<feature type="compositionally biased region" description="Polar residues" evidence="1">
    <location>
        <begin position="20"/>
        <end position="29"/>
    </location>
</feature>
<dbReference type="AlphaFoldDB" id="A0A822Y9Z4"/>
<dbReference type="PANTHER" id="PTHR34569">
    <property type="entry name" value="EXPRESSED PROTEIN"/>
    <property type="match status" value="1"/>
</dbReference>
<evidence type="ECO:0000313" key="2">
    <source>
        <dbReference type="EMBL" id="DAD28913.1"/>
    </source>
</evidence>
<keyword evidence="3" id="KW-1185">Reference proteome</keyword>
<organism evidence="2 3">
    <name type="scientific">Nelumbo nucifera</name>
    <name type="common">Sacred lotus</name>
    <dbReference type="NCBI Taxonomy" id="4432"/>
    <lineage>
        <taxon>Eukaryota</taxon>
        <taxon>Viridiplantae</taxon>
        <taxon>Streptophyta</taxon>
        <taxon>Embryophyta</taxon>
        <taxon>Tracheophyta</taxon>
        <taxon>Spermatophyta</taxon>
        <taxon>Magnoliopsida</taxon>
        <taxon>Proteales</taxon>
        <taxon>Nelumbonaceae</taxon>
        <taxon>Nelumbo</taxon>
    </lineage>
</organism>
<dbReference type="Proteomes" id="UP000607653">
    <property type="component" value="Unassembled WGS sequence"/>
</dbReference>
<proteinExistence type="predicted"/>
<evidence type="ECO:0000256" key="1">
    <source>
        <dbReference type="SAM" id="MobiDB-lite"/>
    </source>
</evidence>
<name>A0A822Y9Z4_NELNU</name>
<dbReference type="EMBL" id="DUZY01000002">
    <property type="protein sequence ID" value="DAD28913.1"/>
    <property type="molecule type" value="Genomic_DNA"/>
</dbReference>
<protein>
    <submittedName>
        <fullName evidence="2">Uncharacterized protein</fullName>
    </submittedName>
</protein>
<evidence type="ECO:0000313" key="3">
    <source>
        <dbReference type="Proteomes" id="UP000607653"/>
    </source>
</evidence>
<gene>
    <name evidence="2" type="ORF">HUJ06_030381</name>
</gene>
<feature type="region of interest" description="Disordered" evidence="1">
    <location>
        <begin position="1"/>
        <end position="29"/>
    </location>
</feature>
<sequence>MEAEREGIVGVDHTPPFPSMKTNGLDTPSSMLRRRNSISSSVVPTKLDLPAQSSSFPVVNGDKSSSLPTDFELVSLRSQTYTSLKDLLPSSPAAVVQSPTGPGSQSCYEISIRNRLVKQAAWAYLQPMSSSPSSSGTYFFHRMWVRVSSDYFRNPVNACLGFIKQHIIPVITRVFNRLLGAIWVGRRHEKRHQ</sequence>